<evidence type="ECO:0000313" key="1">
    <source>
        <dbReference type="EMBL" id="MED3562249.1"/>
    </source>
</evidence>
<dbReference type="Proteomes" id="UP001330749">
    <property type="component" value="Unassembled WGS sequence"/>
</dbReference>
<organism evidence="1 2">
    <name type="scientific">Bacillus xiapuensis</name>
    <dbReference type="NCBI Taxonomy" id="2014075"/>
    <lineage>
        <taxon>Bacteria</taxon>
        <taxon>Bacillati</taxon>
        <taxon>Bacillota</taxon>
        <taxon>Bacilli</taxon>
        <taxon>Bacillales</taxon>
        <taxon>Bacillaceae</taxon>
        <taxon>Bacillus</taxon>
    </lineage>
</organism>
<gene>
    <name evidence="1" type="ORF">P4447_07260</name>
</gene>
<dbReference type="EMBL" id="JARMQG010000084">
    <property type="protein sequence ID" value="MED3562249.1"/>
    <property type="molecule type" value="Genomic_DNA"/>
</dbReference>
<sequence length="244" mass="26188">MKTLINDTADVVFKRKSDGHLIFTAEAQLASISQQIQEDKLKGGIGNKTISLLRSDKEISLKVKNALFDLDWLSMTQGVAVAEGTVNVYEREENLAVTDNAGTLQVTITGTPVGTTVSVINAKGESEQATVATKVVTVPTGHAAKGEKVAVVYQKSVTGNIVSLDSKKFSEQYAVEYHTIEYDPATNLVIADLYVQFDSVLPSGSFDLSFENGNALSPELDFTALTSTANSEIGRVIEVPRSQA</sequence>
<reference evidence="1 2" key="1">
    <citation type="submission" date="2023-03" db="EMBL/GenBank/DDBJ databases">
        <title>Bacillus Genome Sequencing.</title>
        <authorList>
            <person name="Dunlap C."/>
        </authorList>
    </citation>
    <scope>NUCLEOTIDE SEQUENCE [LARGE SCALE GENOMIC DNA]</scope>
    <source>
        <strain evidence="1 2">B-14544</strain>
    </source>
</reference>
<dbReference type="RefSeq" id="WP_327967150.1">
    <property type="nucleotide sequence ID" value="NZ_JARMQG010000084.1"/>
</dbReference>
<proteinExistence type="predicted"/>
<protein>
    <submittedName>
        <fullName evidence="1">Uncharacterized protein</fullName>
    </submittedName>
</protein>
<evidence type="ECO:0000313" key="2">
    <source>
        <dbReference type="Proteomes" id="UP001330749"/>
    </source>
</evidence>
<keyword evidence="2" id="KW-1185">Reference proteome</keyword>
<accession>A0ABU6N898</accession>
<comment type="caution">
    <text evidence="1">The sequence shown here is derived from an EMBL/GenBank/DDBJ whole genome shotgun (WGS) entry which is preliminary data.</text>
</comment>
<name>A0ABU6N898_9BACI</name>